<evidence type="ECO:0000313" key="4">
    <source>
        <dbReference type="Proteomes" id="UP001437256"/>
    </source>
</evidence>
<protein>
    <submittedName>
        <fullName evidence="3">Uncharacterized protein</fullName>
    </submittedName>
</protein>
<reference evidence="3 4" key="1">
    <citation type="submission" date="2024-05" db="EMBL/GenBank/DDBJ databases">
        <title>A draft genome resource for the thread blight pathogen Marasmius tenuissimus strain MS-2.</title>
        <authorList>
            <person name="Yulfo-Soto G.E."/>
            <person name="Baruah I.K."/>
            <person name="Amoako-Attah I."/>
            <person name="Bukari Y."/>
            <person name="Meinhardt L.W."/>
            <person name="Bailey B.A."/>
            <person name="Cohen S.P."/>
        </authorList>
    </citation>
    <scope>NUCLEOTIDE SEQUENCE [LARGE SCALE GENOMIC DNA]</scope>
    <source>
        <strain evidence="3 4">MS-2</strain>
    </source>
</reference>
<feature type="region of interest" description="Disordered" evidence="1">
    <location>
        <begin position="276"/>
        <end position="297"/>
    </location>
</feature>
<keyword evidence="4" id="KW-1185">Reference proteome</keyword>
<feature type="compositionally biased region" description="Basic and acidic residues" evidence="1">
    <location>
        <begin position="200"/>
        <end position="227"/>
    </location>
</feature>
<feature type="compositionally biased region" description="Basic and acidic residues" evidence="1">
    <location>
        <begin position="175"/>
        <end position="191"/>
    </location>
</feature>
<sequence length="297" mass="31881">MDFPSVTETNFSVTTTETIRRPDAQITGRQTASETTAATERTSGVSTEGPPRPTTTDDTGLASSLTSHNSSVATGASITYSTTQFTDQPGVTETSETPTTTWVQVAGHKSSASATIGGAVGGAVGAVLIIVVVIVWARRSRAGNLRTGWIATGLNRRRRPRPNLQVTALPITAVEPEHVSEKTRERGRPRVDSPGPTITDDQRVGRSREGDSPGEDQRARARGTDSEVLAKLDMIMERVARSSPGPTVGVDDQRARGPDSEVLAKLDMIMERVARLEEADRDRDMEEAPPDYTSNRS</sequence>
<feature type="compositionally biased region" description="Basic and acidic residues" evidence="1">
    <location>
        <begin position="276"/>
        <end position="286"/>
    </location>
</feature>
<feature type="region of interest" description="Disordered" evidence="1">
    <location>
        <begin position="1"/>
        <end position="68"/>
    </location>
</feature>
<keyword evidence="2" id="KW-0812">Transmembrane</keyword>
<feature type="region of interest" description="Disordered" evidence="1">
    <location>
        <begin position="161"/>
        <end position="227"/>
    </location>
</feature>
<proteinExistence type="predicted"/>
<feature type="compositionally biased region" description="Low complexity" evidence="1">
    <location>
        <begin position="1"/>
        <end position="17"/>
    </location>
</feature>
<keyword evidence="2" id="KW-1133">Transmembrane helix</keyword>
<feature type="transmembrane region" description="Helical" evidence="2">
    <location>
        <begin position="116"/>
        <end position="137"/>
    </location>
</feature>
<dbReference type="Proteomes" id="UP001437256">
    <property type="component" value="Unassembled WGS sequence"/>
</dbReference>
<evidence type="ECO:0000313" key="3">
    <source>
        <dbReference type="EMBL" id="KAL0062519.1"/>
    </source>
</evidence>
<feature type="compositionally biased region" description="Low complexity" evidence="1">
    <location>
        <begin position="31"/>
        <end position="43"/>
    </location>
</feature>
<evidence type="ECO:0000256" key="1">
    <source>
        <dbReference type="SAM" id="MobiDB-lite"/>
    </source>
</evidence>
<dbReference type="EMBL" id="JBBXMP010000102">
    <property type="protein sequence ID" value="KAL0062519.1"/>
    <property type="molecule type" value="Genomic_DNA"/>
</dbReference>
<keyword evidence="2" id="KW-0472">Membrane</keyword>
<evidence type="ECO:0000256" key="2">
    <source>
        <dbReference type="SAM" id="Phobius"/>
    </source>
</evidence>
<comment type="caution">
    <text evidence="3">The sequence shown here is derived from an EMBL/GenBank/DDBJ whole genome shotgun (WGS) entry which is preliminary data.</text>
</comment>
<organism evidence="3 4">
    <name type="scientific">Marasmius tenuissimus</name>
    <dbReference type="NCBI Taxonomy" id="585030"/>
    <lineage>
        <taxon>Eukaryota</taxon>
        <taxon>Fungi</taxon>
        <taxon>Dikarya</taxon>
        <taxon>Basidiomycota</taxon>
        <taxon>Agaricomycotina</taxon>
        <taxon>Agaricomycetes</taxon>
        <taxon>Agaricomycetidae</taxon>
        <taxon>Agaricales</taxon>
        <taxon>Marasmiineae</taxon>
        <taxon>Marasmiaceae</taxon>
        <taxon>Marasmius</taxon>
    </lineage>
</organism>
<name>A0ABR2ZNE6_9AGAR</name>
<gene>
    <name evidence="3" type="ORF">AAF712_010558</name>
</gene>
<accession>A0ABR2ZNE6</accession>